<keyword evidence="1" id="KW-1185">Reference proteome</keyword>
<name>A0A914YS54_9BILA</name>
<dbReference type="WBParaSite" id="PSU_v2.g20227.t1">
    <property type="protein sequence ID" value="PSU_v2.g20227.t1"/>
    <property type="gene ID" value="PSU_v2.g20227"/>
</dbReference>
<reference evidence="2" key="1">
    <citation type="submission" date="2022-11" db="UniProtKB">
        <authorList>
            <consortium name="WormBaseParasite"/>
        </authorList>
    </citation>
    <scope>IDENTIFICATION</scope>
</reference>
<proteinExistence type="predicted"/>
<sequence length="104" mass="11411">MPRRYQTWVPKPACRLPNESGSSTPVRIRDALAILNLGHDARLQHHRHAGIRWQGTRTLDGLVSVVYLVHIELGANHGVALGTLNGFQANTLANTLYPAIAVLD</sequence>
<dbReference type="Proteomes" id="UP000887577">
    <property type="component" value="Unplaced"/>
</dbReference>
<organism evidence="1 2">
    <name type="scientific">Panagrolaimus superbus</name>
    <dbReference type="NCBI Taxonomy" id="310955"/>
    <lineage>
        <taxon>Eukaryota</taxon>
        <taxon>Metazoa</taxon>
        <taxon>Ecdysozoa</taxon>
        <taxon>Nematoda</taxon>
        <taxon>Chromadorea</taxon>
        <taxon>Rhabditida</taxon>
        <taxon>Tylenchina</taxon>
        <taxon>Panagrolaimomorpha</taxon>
        <taxon>Panagrolaimoidea</taxon>
        <taxon>Panagrolaimidae</taxon>
        <taxon>Panagrolaimus</taxon>
    </lineage>
</organism>
<evidence type="ECO:0000313" key="2">
    <source>
        <dbReference type="WBParaSite" id="PSU_v2.g20227.t1"/>
    </source>
</evidence>
<evidence type="ECO:0000313" key="1">
    <source>
        <dbReference type="Proteomes" id="UP000887577"/>
    </source>
</evidence>
<dbReference type="AlphaFoldDB" id="A0A914YS54"/>
<accession>A0A914YS54</accession>
<protein>
    <submittedName>
        <fullName evidence="2">Uncharacterized protein</fullName>
    </submittedName>
</protein>